<evidence type="ECO:0000256" key="1">
    <source>
        <dbReference type="ARBA" id="ARBA00023117"/>
    </source>
</evidence>
<sequence>MDFGTMRAKLQEGMYTSLEQFEHDVFLISSNAMKFNSSTTVYYAEARAISELAQRLFHALRTEPENSQLEYSRTRRRPGRKPQSAAGGLLSRSAKPASSKDGVSLNDPSIKRTTLQLPQFKPYIGQTSNGILPGKRD</sequence>
<comment type="caution">
    <text evidence="5">The sequence shown here is derived from an EMBL/GenBank/DDBJ whole genome shotgun (WGS) entry which is preliminary data.</text>
</comment>
<dbReference type="PANTHER" id="PTHR22881:SF26">
    <property type="entry name" value="BROMODOMAIN CONTAINING PROTEIN, EXPRESSED"/>
    <property type="match status" value="1"/>
</dbReference>
<dbReference type="PANTHER" id="PTHR22881">
    <property type="entry name" value="BROMODOMAIN CONTAINING PROTEIN"/>
    <property type="match status" value="1"/>
</dbReference>
<feature type="region of interest" description="Disordered" evidence="3">
    <location>
        <begin position="63"/>
        <end position="137"/>
    </location>
</feature>
<dbReference type="InterPro" id="IPR001487">
    <property type="entry name" value="Bromodomain"/>
</dbReference>
<keyword evidence="1 2" id="KW-0103">Bromodomain</keyword>
<dbReference type="InterPro" id="IPR036427">
    <property type="entry name" value="Bromodomain-like_sf"/>
</dbReference>
<dbReference type="EMBL" id="JARPOI010000012">
    <property type="protein sequence ID" value="KAJ9167420.1"/>
    <property type="molecule type" value="Genomic_DNA"/>
</dbReference>
<organism evidence="5 6">
    <name type="scientific">Hevea brasiliensis</name>
    <name type="common">Para rubber tree</name>
    <name type="synonym">Siphonia brasiliensis</name>
    <dbReference type="NCBI Taxonomy" id="3981"/>
    <lineage>
        <taxon>Eukaryota</taxon>
        <taxon>Viridiplantae</taxon>
        <taxon>Streptophyta</taxon>
        <taxon>Embryophyta</taxon>
        <taxon>Tracheophyta</taxon>
        <taxon>Spermatophyta</taxon>
        <taxon>Magnoliopsida</taxon>
        <taxon>eudicotyledons</taxon>
        <taxon>Gunneridae</taxon>
        <taxon>Pentapetalae</taxon>
        <taxon>rosids</taxon>
        <taxon>fabids</taxon>
        <taxon>Malpighiales</taxon>
        <taxon>Euphorbiaceae</taxon>
        <taxon>Crotonoideae</taxon>
        <taxon>Micrandreae</taxon>
        <taxon>Hevea</taxon>
    </lineage>
</organism>
<protein>
    <recommendedName>
        <fullName evidence="4">Bromo domain-containing protein</fullName>
    </recommendedName>
</protein>
<evidence type="ECO:0000259" key="4">
    <source>
        <dbReference type="PROSITE" id="PS50014"/>
    </source>
</evidence>
<dbReference type="SUPFAM" id="SSF47370">
    <property type="entry name" value="Bromodomain"/>
    <property type="match status" value="1"/>
</dbReference>
<feature type="domain" description="Bromo" evidence="4">
    <location>
        <begin position="1"/>
        <end position="43"/>
    </location>
</feature>
<proteinExistence type="predicted"/>
<evidence type="ECO:0000313" key="5">
    <source>
        <dbReference type="EMBL" id="KAJ9167420.1"/>
    </source>
</evidence>
<evidence type="ECO:0000256" key="2">
    <source>
        <dbReference type="PROSITE-ProRule" id="PRU00035"/>
    </source>
</evidence>
<gene>
    <name evidence="5" type="ORF">P3X46_022074</name>
</gene>
<dbReference type="CDD" id="cd04369">
    <property type="entry name" value="Bromodomain"/>
    <property type="match status" value="1"/>
</dbReference>
<evidence type="ECO:0000256" key="3">
    <source>
        <dbReference type="SAM" id="MobiDB-lite"/>
    </source>
</evidence>
<dbReference type="Gene3D" id="1.20.920.10">
    <property type="entry name" value="Bromodomain-like"/>
    <property type="match status" value="1"/>
</dbReference>
<dbReference type="Proteomes" id="UP001174677">
    <property type="component" value="Chromosome 12"/>
</dbReference>
<evidence type="ECO:0000313" key="6">
    <source>
        <dbReference type="Proteomes" id="UP001174677"/>
    </source>
</evidence>
<name>A0ABQ9LJH3_HEVBR</name>
<keyword evidence="6" id="KW-1185">Reference proteome</keyword>
<dbReference type="PROSITE" id="PS50014">
    <property type="entry name" value="BROMODOMAIN_2"/>
    <property type="match status" value="1"/>
</dbReference>
<accession>A0ABQ9LJH3</accession>
<dbReference type="Pfam" id="PF00439">
    <property type="entry name" value="Bromodomain"/>
    <property type="match status" value="1"/>
</dbReference>
<reference evidence="5 6" key="1">
    <citation type="journal article" date="2023" name="Plant Biotechnol. J.">
        <title>Chromosome-level wild Hevea brasiliensis genome provides new tools for genomic-assisted breeding and valuable loci to elevate rubber yield.</title>
        <authorList>
            <person name="Cheng H."/>
            <person name="Song X."/>
            <person name="Hu Y."/>
            <person name="Wu T."/>
            <person name="Yang Q."/>
            <person name="An Z."/>
            <person name="Feng S."/>
            <person name="Deng Z."/>
            <person name="Wu W."/>
            <person name="Zeng X."/>
            <person name="Tu M."/>
            <person name="Wang X."/>
            <person name="Huang H."/>
        </authorList>
    </citation>
    <scope>NUCLEOTIDE SEQUENCE [LARGE SCALE GENOMIC DNA]</scope>
    <source>
        <strain evidence="5">MT/VB/25A 57/8</strain>
    </source>
</reference>
<dbReference type="InterPro" id="IPR051831">
    <property type="entry name" value="Bromodomain_contain_prot"/>
</dbReference>